<dbReference type="PANTHER" id="PTHR47642:SF6">
    <property type="entry name" value="ATP-DEPENDENT DNA HELICASE"/>
    <property type="match status" value="1"/>
</dbReference>
<protein>
    <submittedName>
        <fullName evidence="7">PIF1</fullName>
        <ecNumber evidence="7">3.6.4.12</ecNumber>
    </submittedName>
</protein>
<evidence type="ECO:0000256" key="4">
    <source>
        <dbReference type="PROSITE-ProRule" id="PRU00146"/>
    </source>
</evidence>
<dbReference type="GO" id="GO:0008270">
    <property type="term" value="F:zinc ion binding"/>
    <property type="evidence" value="ECO:0007669"/>
    <property type="project" value="UniProtKB-KW"/>
</dbReference>
<feature type="domain" description="PHD-type" evidence="6">
    <location>
        <begin position="908"/>
        <end position="963"/>
    </location>
</feature>
<evidence type="ECO:0000256" key="3">
    <source>
        <dbReference type="ARBA" id="ARBA00022833"/>
    </source>
</evidence>
<dbReference type="InterPro" id="IPR027417">
    <property type="entry name" value="P-loop_NTPase"/>
</dbReference>
<dbReference type="PANTHER" id="PTHR47642">
    <property type="entry name" value="ATP-DEPENDENT DNA HELICASE"/>
    <property type="match status" value="1"/>
</dbReference>
<name>A0A6J8AT52_MYTCO</name>
<dbReference type="SUPFAM" id="SSF52540">
    <property type="entry name" value="P-loop containing nucleoside triphosphate hydrolases"/>
    <property type="match status" value="2"/>
</dbReference>
<proteinExistence type="predicted"/>
<evidence type="ECO:0000313" key="8">
    <source>
        <dbReference type="Proteomes" id="UP000507470"/>
    </source>
</evidence>
<dbReference type="CDD" id="cd15517">
    <property type="entry name" value="PHD_TCF19_like"/>
    <property type="match status" value="1"/>
</dbReference>
<dbReference type="Gene3D" id="3.30.40.10">
    <property type="entry name" value="Zinc/RING finger domain, C3HC4 (zinc finger)"/>
    <property type="match status" value="1"/>
</dbReference>
<evidence type="ECO:0000256" key="1">
    <source>
        <dbReference type="ARBA" id="ARBA00022723"/>
    </source>
</evidence>
<gene>
    <name evidence="7" type="ORF">MCOR_10091</name>
</gene>
<dbReference type="OrthoDB" id="6090020at2759"/>
<feature type="compositionally biased region" description="Basic and acidic residues" evidence="5">
    <location>
        <begin position="844"/>
        <end position="858"/>
    </location>
</feature>
<reference evidence="7 8" key="1">
    <citation type="submission" date="2020-06" db="EMBL/GenBank/DDBJ databases">
        <authorList>
            <person name="Li R."/>
            <person name="Bekaert M."/>
        </authorList>
    </citation>
    <scope>NUCLEOTIDE SEQUENCE [LARGE SCALE GENOMIC DNA]</scope>
    <source>
        <strain evidence="8">wild</strain>
    </source>
</reference>
<dbReference type="Pfam" id="PF13245">
    <property type="entry name" value="AAA_19"/>
    <property type="match status" value="1"/>
</dbReference>
<dbReference type="InterPro" id="IPR001965">
    <property type="entry name" value="Znf_PHD"/>
</dbReference>
<dbReference type="AlphaFoldDB" id="A0A6J8AT52"/>
<feature type="region of interest" description="Disordered" evidence="5">
    <location>
        <begin position="835"/>
        <end position="868"/>
    </location>
</feature>
<evidence type="ECO:0000256" key="5">
    <source>
        <dbReference type="SAM" id="MobiDB-lite"/>
    </source>
</evidence>
<keyword evidence="2 4" id="KW-0863">Zinc-finger</keyword>
<dbReference type="InterPro" id="IPR019787">
    <property type="entry name" value="Znf_PHD-finger"/>
</dbReference>
<dbReference type="GO" id="GO:0003678">
    <property type="term" value="F:DNA helicase activity"/>
    <property type="evidence" value="ECO:0007669"/>
    <property type="project" value="UniProtKB-EC"/>
</dbReference>
<keyword evidence="7" id="KW-0378">Hydrolase</keyword>
<evidence type="ECO:0000259" key="6">
    <source>
        <dbReference type="PROSITE" id="PS50016"/>
    </source>
</evidence>
<dbReference type="InterPro" id="IPR013083">
    <property type="entry name" value="Znf_RING/FYVE/PHD"/>
</dbReference>
<dbReference type="CDD" id="cd18809">
    <property type="entry name" value="SF1_C_RecD"/>
    <property type="match status" value="1"/>
</dbReference>
<dbReference type="Proteomes" id="UP000507470">
    <property type="component" value="Unassembled WGS sequence"/>
</dbReference>
<keyword evidence="8" id="KW-1185">Reference proteome</keyword>
<dbReference type="InterPro" id="IPR019786">
    <property type="entry name" value="Zinc_finger_PHD-type_CS"/>
</dbReference>
<dbReference type="InterPro" id="IPR051055">
    <property type="entry name" value="PIF1_helicase"/>
</dbReference>
<dbReference type="EMBL" id="CACVKT020001798">
    <property type="protein sequence ID" value="CAC5371738.1"/>
    <property type="molecule type" value="Genomic_DNA"/>
</dbReference>
<dbReference type="InterPro" id="IPR011011">
    <property type="entry name" value="Znf_FYVE_PHD"/>
</dbReference>
<evidence type="ECO:0000256" key="2">
    <source>
        <dbReference type="ARBA" id="ARBA00022771"/>
    </source>
</evidence>
<evidence type="ECO:0000313" key="7">
    <source>
        <dbReference type="EMBL" id="CAC5371738.1"/>
    </source>
</evidence>
<dbReference type="PROSITE" id="PS01359">
    <property type="entry name" value="ZF_PHD_1"/>
    <property type="match status" value="1"/>
</dbReference>
<accession>A0A6J8AT52</accession>
<dbReference type="SMART" id="SM00249">
    <property type="entry name" value="PHD"/>
    <property type="match status" value="1"/>
</dbReference>
<keyword evidence="1" id="KW-0479">Metal-binding</keyword>
<dbReference type="PROSITE" id="PS50016">
    <property type="entry name" value="ZF_PHD_2"/>
    <property type="match status" value="1"/>
</dbReference>
<dbReference type="Gene3D" id="3.40.50.300">
    <property type="entry name" value="P-loop containing nucleotide triphosphate hydrolases"/>
    <property type="match status" value="2"/>
</dbReference>
<keyword evidence="3" id="KW-0862">Zinc</keyword>
<dbReference type="SUPFAM" id="SSF57903">
    <property type="entry name" value="FYVE/PHD zinc finger"/>
    <property type="match status" value="1"/>
</dbReference>
<feature type="region of interest" description="Disordered" evidence="5">
    <location>
        <begin position="889"/>
        <end position="911"/>
    </location>
</feature>
<dbReference type="GO" id="GO:0016787">
    <property type="term" value="F:hydrolase activity"/>
    <property type="evidence" value="ECO:0007669"/>
    <property type="project" value="UniProtKB-KW"/>
</dbReference>
<dbReference type="EC" id="3.6.4.12" evidence="7"/>
<dbReference type="Gene3D" id="2.30.30.940">
    <property type="match status" value="1"/>
</dbReference>
<sequence length="963" mass="109728">MDSGQDLAKKLICNGHNLVLTGQGGTGKTYTIKSCFEQLTLLGKCVQLTCYTGIACRQYPSSIGATTLHRFCGLEDGRHNNNDLLNLIKLISVKFIGKSETSLSNAVSELEKGEPSEETNQFIKSLNRDIEIPDGEPVVKLFSRNLDVDFFNCDKLETLNEYPLHCFPSKDEGDHFYSKKMLAPKHLGLKISAPVMLLVNLSDKLVNGLIGRVEKIHEHEIQVQFVLDGKNESVAITQYTFTKYDPVDKKCIAKRIQFPIKLAFAITIHKSQGMTIPYLEIDCKNSNQPGQVGVAVGRAKSISGIKVTNYKSSNIKRHPEAVYQFYRLYIEKSEIFLNFLNELDHTYTCTSSEQILDLNTVFNEACQDFIDTPEENTAETSKNKLFEKESFLKKWLKVQNDKILEMFNACMTCSKEQMTLKQKMFTEFYTKFNMYLKSSEFESSVKPLIHENKFGKQILVAVMFLIQKHVLRDASDSLQSTGQSVQINCPINMEISAGGRGKIRYIGGYVIAKCRYKLTKTIQNNLFVPGLVPEVRQLKFRVNILDEMIVSASEITNESIYEETLEETKRKQNLSEGLTNIHDKIFEFFESLELKVRTLLCYKNLQKHRKELFKFAQNEILSDNALLEEFCLKYCYVRTAVETEEEEQDDMSIILEMGEKLVNTCVHLEIIFKFIVNLFLNVSIAQFRKDYLTAIRREKSKALRKKVMEKTVKKKEVKTIDMNFLMTDTSENKIVSHLGLKSMSLQNEKFYLEFTKKDLIKILKAYGVNLSMSKNKPELGQVLAEKLNEHSAMPNYCIFKDSSTCTEKEMHPDTIVEMPETEISVPSATVAVSDKSMTQSQEDAQIHVHQDNTAETTRHLPSQSAVTEPDSASVFVTTDCTPQASSLKRKGYKKTTRQQTSKTKDSSDENCGICGKPEKSEEDWICCDICCIWYHRDCVGLEDETSWLTCSNPDAVYTCPMCV</sequence>
<organism evidence="7 8">
    <name type="scientific">Mytilus coruscus</name>
    <name type="common">Sea mussel</name>
    <dbReference type="NCBI Taxonomy" id="42192"/>
    <lineage>
        <taxon>Eukaryota</taxon>
        <taxon>Metazoa</taxon>
        <taxon>Spiralia</taxon>
        <taxon>Lophotrochozoa</taxon>
        <taxon>Mollusca</taxon>
        <taxon>Bivalvia</taxon>
        <taxon>Autobranchia</taxon>
        <taxon>Pteriomorphia</taxon>
        <taxon>Mytilida</taxon>
        <taxon>Mytiloidea</taxon>
        <taxon>Mytilidae</taxon>
        <taxon>Mytilinae</taxon>
        <taxon>Mytilus</taxon>
    </lineage>
</organism>